<keyword evidence="6 13" id="KW-0378">Hydrolase</keyword>
<dbReference type="GO" id="GO:0008270">
    <property type="term" value="F:zinc ion binding"/>
    <property type="evidence" value="ECO:0007669"/>
    <property type="project" value="UniProtKB-UniRule"/>
</dbReference>
<dbReference type="GO" id="GO:0072527">
    <property type="term" value="P:pyrimidine-containing compound metabolic process"/>
    <property type="evidence" value="ECO:0007669"/>
    <property type="project" value="UniProtKB-ARBA"/>
</dbReference>
<comment type="catalytic activity">
    <reaction evidence="9 13">
        <text>cytidine + H2O + H(+) = uridine + NH4(+)</text>
        <dbReference type="Rhea" id="RHEA:16069"/>
        <dbReference type="ChEBI" id="CHEBI:15377"/>
        <dbReference type="ChEBI" id="CHEBI:15378"/>
        <dbReference type="ChEBI" id="CHEBI:16704"/>
        <dbReference type="ChEBI" id="CHEBI:17562"/>
        <dbReference type="ChEBI" id="CHEBI:28938"/>
        <dbReference type="EC" id="3.5.4.5"/>
    </reaction>
</comment>
<dbReference type="EMBL" id="QLNQ01000029">
    <property type="protein sequence ID" value="RCK55671.1"/>
    <property type="molecule type" value="Genomic_DNA"/>
</dbReference>
<dbReference type="STRING" id="5486.A0A367XS96"/>
<dbReference type="GO" id="GO:0005829">
    <property type="term" value="C:cytosol"/>
    <property type="evidence" value="ECO:0007669"/>
    <property type="project" value="TreeGrafter"/>
</dbReference>
<comment type="catalytic activity">
    <reaction evidence="13">
        <text>2'-deoxycytidine + H2O + H(+) = 2'-deoxyuridine + NH4(+)</text>
        <dbReference type="Rhea" id="RHEA:13433"/>
        <dbReference type="ChEBI" id="CHEBI:15377"/>
        <dbReference type="ChEBI" id="CHEBI:15378"/>
        <dbReference type="ChEBI" id="CHEBI:15698"/>
        <dbReference type="ChEBI" id="CHEBI:16450"/>
        <dbReference type="ChEBI" id="CHEBI:28938"/>
        <dbReference type="EC" id="3.5.4.5"/>
    </reaction>
</comment>
<feature type="binding site" evidence="11">
    <location>
        <begin position="56"/>
        <end position="62"/>
    </location>
    <ligand>
        <name>substrate</name>
    </ligand>
</feature>
<organism evidence="15 16">
    <name type="scientific">Candida viswanathii</name>
    <dbReference type="NCBI Taxonomy" id="5486"/>
    <lineage>
        <taxon>Eukaryota</taxon>
        <taxon>Fungi</taxon>
        <taxon>Dikarya</taxon>
        <taxon>Ascomycota</taxon>
        <taxon>Saccharomycotina</taxon>
        <taxon>Pichiomycetes</taxon>
        <taxon>Debaryomycetaceae</taxon>
        <taxon>Candida/Lodderomyces clade</taxon>
        <taxon>Candida</taxon>
    </lineage>
</organism>
<evidence type="ECO:0000313" key="15">
    <source>
        <dbReference type="EMBL" id="RCK55671.1"/>
    </source>
</evidence>
<dbReference type="PANTHER" id="PTHR11644">
    <property type="entry name" value="CYTIDINE DEAMINASE"/>
    <property type="match status" value="1"/>
</dbReference>
<evidence type="ECO:0000256" key="9">
    <source>
        <dbReference type="ARBA" id="ARBA00049558"/>
    </source>
</evidence>
<sequence>MSIPKYTDHNEVTEEEFVKLKGSVIKAKSLAYCPYSKFRVGCTIITESGEFINGANVENASYGAGICAERTAIVKAVSEGQTQFKAIAISGDTKNPITPCGICRQFIREFAPDIPVFMFNEDGEFIKVYLHDLLPLSFGPEDLGVRVSK</sequence>
<feature type="binding site" evidence="12">
    <location>
        <position position="100"/>
    </location>
    <ligand>
        <name>Zn(2+)</name>
        <dbReference type="ChEBI" id="CHEBI:29105"/>
        <note>catalytic</note>
    </ligand>
</feature>
<evidence type="ECO:0000256" key="10">
    <source>
        <dbReference type="PIRSR" id="PIRSR606262-1"/>
    </source>
</evidence>
<comment type="cofactor">
    <cofactor evidence="1 12 13">
        <name>Zn(2+)</name>
        <dbReference type="ChEBI" id="CHEBI:29105"/>
    </cofactor>
</comment>
<keyword evidence="7 12" id="KW-0862">Zinc</keyword>
<dbReference type="InterPro" id="IPR050202">
    <property type="entry name" value="Cyt/Deoxycyt_deaminase"/>
</dbReference>
<feature type="binding site" evidence="12">
    <location>
        <position position="67"/>
    </location>
    <ligand>
        <name>Zn(2+)</name>
        <dbReference type="ChEBI" id="CHEBI:29105"/>
        <note>catalytic</note>
    </ligand>
</feature>
<evidence type="ECO:0000256" key="12">
    <source>
        <dbReference type="PIRSR" id="PIRSR606262-3"/>
    </source>
</evidence>
<dbReference type="SUPFAM" id="SSF53927">
    <property type="entry name" value="Cytidine deaminase-like"/>
    <property type="match status" value="1"/>
</dbReference>
<dbReference type="InterPro" id="IPR016193">
    <property type="entry name" value="Cytidine_deaminase-like"/>
</dbReference>
<dbReference type="InterPro" id="IPR002125">
    <property type="entry name" value="CMP_dCMP_dom"/>
</dbReference>
<dbReference type="AlphaFoldDB" id="A0A367XS96"/>
<comment type="similarity">
    <text evidence="3 13">Belongs to the cytidine and deoxycytidylate deaminase family.</text>
</comment>
<accession>A0A367XS96</accession>
<evidence type="ECO:0000256" key="11">
    <source>
        <dbReference type="PIRSR" id="PIRSR606262-2"/>
    </source>
</evidence>
<name>A0A367XS96_9ASCO</name>
<feature type="domain" description="CMP/dCMP-type deaminase" evidence="14">
    <location>
        <begin position="15"/>
        <end position="141"/>
    </location>
</feature>
<gene>
    <name evidence="15" type="primary">CDA</name>
    <name evidence="15" type="ORF">Cantr_05972</name>
</gene>
<dbReference type="GO" id="GO:0055086">
    <property type="term" value="P:nucleobase-containing small molecule metabolic process"/>
    <property type="evidence" value="ECO:0007669"/>
    <property type="project" value="UniProtKB-ARBA"/>
</dbReference>
<feature type="binding site" evidence="12">
    <location>
        <position position="103"/>
    </location>
    <ligand>
        <name>Zn(2+)</name>
        <dbReference type="ChEBI" id="CHEBI:29105"/>
        <note>catalytic</note>
    </ligand>
</feature>
<comment type="function">
    <text evidence="2 13">This enzyme scavenges exogenous and endogenous cytidine and 2'-deoxycytidine for UMP synthesis.</text>
</comment>
<evidence type="ECO:0000256" key="3">
    <source>
        <dbReference type="ARBA" id="ARBA00006576"/>
    </source>
</evidence>
<evidence type="ECO:0000313" key="16">
    <source>
        <dbReference type="Proteomes" id="UP000253472"/>
    </source>
</evidence>
<proteinExistence type="inferred from homology"/>
<dbReference type="InterPro" id="IPR016192">
    <property type="entry name" value="APOBEC/CMP_deaminase_Zn-bd"/>
</dbReference>
<dbReference type="InterPro" id="IPR006262">
    <property type="entry name" value="Cyt_deam_tetra"/>
</dbReference>
<dbReference type="CDD" id="cd01283">
    <property type="entry name" value="cytidine_deaminase"/>
    <property type="match status" value="1"/>
</dbReference>
<dbReference type="PROSITE" id="PS00903">
    <property type="entry name" value="CYT_DCMP_DEAMINASES_1"/>
    <property type="match status" value="1"/>
</dbReference>
<keyword evidence="5 12" id="KW-0479">Metal-binding</keyword>
<evidence type="ECO:0000256" key="5">
    <source>
        <dbReference type="ARBA" id="ARBA00022723"/>
    </source>
</evidence>
<reference evidence="15 16" key="1">
    <citation type="submission" date="2018-06" db="EMBL/GenBank/DDBJ databases">
        <title>Whole genome sequencing of Candida tropicalis (genome annotated by CSBL at Korea University).</title>
        <authorList>
            <person name="Ahn J."/>
        </authorList>
    </citation>
    <scope>NUCLEOTIDE SEQUENCE [LARGE SCALE GENOMIC DNA]</scope>
    <source>
        <strain evidence="15 16">ATCC 20962</strain>
    </source>
</reference>
<dbReference type="PROSITE" id="PS51747">
    <property type="entry name" value="CYT_DCMP_DEAMINASES_2"/>
    <property type="match status" value="1"/>
</dbReference>
<dbReference type="EC" id="3.5.4.5" evidence="4 13"/>
<comment type="caution">
    <text evidence="15">The sequence shown here is derived from an EMBL/GenBank/DDBJ whole genome shotgun (WGS) entry which is preliminary data.</text>
</comment>
<dbReference type="GO" id="GO:0004126">
    <property type="term" value="F:cytidine deaminase activity"/>
    <property type="evidence" value="ECO:0007669"/>
    <property type="project" value="UniProtKB-UniRule"/>
</dbReference>
<dbReference type="Pfam" id="PF00383">
    <property type="entry name" value="dCMP_cyt_deam_1"/>
    <property type="match status" value="1"/>
</dbReference>
<evidence type="ECO:0000259" key="14">
    <source>
        <dbReference type="PROSITE" id="PS51747"/>
    </source>
</evidence>
<dbReference type="NCBIfam" id="NF004064">
    <property type="entry name" value="PRK05578.1"/>
    <property type="match status" value="1"/>
</dbReference>
<dbReference type="Gene3D" id="3.40.140.10">
    <property type="entry name" value="Cytidine Deaminase, domain 2"/>
    <property type="match status" value="1"/>
</dbReference>
<evidence type="ECO:0000256" key="2">
    <source>
        <dbReference type="ARBA" id="ARBA00003949"/>
    </source>
</evidence>
<evidence type="ECO:0000256" key="1">
    <source>
        <dbReference type="ARBA" id="ARBA00001947"/>
    </source>
</evidence>
<dbReference type="FunFam" id="3.40.140.10:FF:000008">
    <property type="entry name" value="Cytidine deaminase"/>
    <property type="match status" value="1"/>
</dbReference>
<evidence type="ECO:0000256" key="6">
    <source>
        <dbReference type="ARBA" id="ARBA00022801"/>
    </source>
</evidence>
<dbReference type="NCBIfam" id="TIGR01354">
    <property type="entry name" value="cyt_deam_tetra"/>
    <property type="match status" value="1"/>
</dbReference>
<protein>
    <recommendedName>
        <fullName evidence="4 13">Cytidine deaminase</fullName>
        <ecNumber evidence="4 13">3.5.4.5</ecNumber>
    </recommendedName>
    <alternativeName>
        <fullName evidence="8 13">Cytidine aminohydrolase</fullName>
    </alternativeName>
</protein>
<dbReference type="GO" id="GO:0042802">
    <property type="term" value="F:identical protein binding"/>
    <property type="evidence" value="ECO:0007669"/>
    <property type="project" value="UniProtKB-ARBA"/>
</dbReference>
<dbReference type="OrthoDB" id="414540at2759"/>
<evidence type="ECO:0000256" key="7">
    <source>
        <dbReference type="ARBA" id="ARBA00022833"/>
    </source>
</evidence>
<feature type="active site" description="Proton donor" evidence="10">
    <location>
        <position position="69"/>
    </location>
</feature>
<evidence type="ECO:0000256" key="13">
    <source>
        <dbReference type="RuleBase" id="RU364006"/>
    </source>
</evidence>
<dbReference type="Proteomes" id="UP000253472">
    <property type="component" value="Unassembled WGS sequence"/>
</dbReference>
<evidence type="ECO:0000256" key="8">
    <source>
        <dbReference type="ARBA" id="ARBA00032005"/>
    </source>
</evidence>
<keyword evidence="16" id="KW-1185">Reference proteome</keyword>
<dbReference type="PANTHER" id="PTHR11644:SF2">
    <property type="entry name" value="CYTIDINE DEAMINASE"/>
    <property type="match status" value="1"/>
</dbReference>
<evidence type="ECO:0000256" key="4">
    <source>
        <dbReference type="ARBA" id="ARBA00012783"/>
    </source>
</evidence>